<dbReference type="SUPFAM" id="SSF50685">
    <property type="entry name" value="Barwin-like endoglucanases"/>
    <property type="match status" value="1"/>
</dbReference>
<proteinExistence type="inferred from homology"/>
<evidence type="ECO:0000259" key="5">
    <source>
        <dbReference type="Pfam" id="PF03330"/>
    </source>
</evidence>
<keyword evidence="3" id="KW-0472">Membrane</keyword>
<dbReference type="InterPro" id="IPR012997">
    <property type="entry name" value="RplA"/>
</dbReference>
<keyword evidence="3" id="KW-0449">Lipoprotein</keyword>
<accession>A0ABT1TJG9</accession>
<keyword evidence="7" id="KW-1185">Reference proteome</keyword>
<dbReference type="PANTHER" id="PTHR34183:SF1">
    <property type="entry name" value="ENDOLYTIC PEPTIDOGLYCAN TRANSGLYCOSYLASE RLPA"/>
    <property type="match status" value="1"/>
</dbReference>
<dbReference type="NCBIfam" id="TIGR00413">
    <property type="entry name" value="rlpA"/>
    <property type="match status" value="1"/>
</dbReference>
<comment type="function">
    <text evidence="3">Lytic transglycosylase with a strong preference for naked glycan strands that lack stem peptides.</text>
</comment>
<dbReference type="CDD" id="cd22268">
    <property type="entry name" value="DPBB_RlpA-like"/>
    <property type="match status" value="1"/>
</dbReference>
<keyword evidence="2 3" id="KW-0961">Cell wall biogenesis/degradation</keyword>
<evidence type="ECO:0000256" key="1">
    <source>
        <dbReference type="ARBA" id="ARBA00023239"/>
    </source>
</evidence>
<evidence type="ECO:0000313" key="7">
    <source>
        <dbReference type="Proteomes" id="UP001524499"/>
    </source>
</evidence>
<gene>
    <name evidence="3" type="primary">rlpA</name>
    <name evidence="6" type="ORF">NP590_16030</name>
</gene>
<dbReference type="RefSeq" id="WP_256603637.1">
    <property type="nucleotide sequence ID" value="NZ_JANIBJ010000033.1"/>
</dbReference>
<comment type="similarity">
    <text evidence="3 4">Belongs to the RlpA family.</text>
</comment>
<dbReference type="EC" id="4.2.2.-" evidence="3"/>
<dbReference type="HAMAP" id="MF_02071">
    <property type="entry name" value="RlpA"/>
    <property type="match status" value="1"/>
</dbReference>
<dbReference type="PANTHER" id="PTHR34183">
    <property type="entry name" value="ENDOLYTIC PEPTIDOGLYCAN TRANSGLYCOSYLASE RLPA"/>
    <property type="match status" value="1"/>
</dbReference>
<dbReference type="InterPro" id="IPR034718">
    <property type="entry name" value="RlpA"/>
</dbReference>
<keyword evidence="3" id="KW-1003">Cell membrane</keyword>
<reference evidence="6 7" key="1">
    <citation type="submission" date="2022-07" db="EMBL/GenBank/DDBJ databases">
        <title>Methylomonas rivi sp. nov., Methylomonas rosea sp. nov., Methylomonas aureus sp. nov. and Methylomonas subterranea sp. nov., four novel methanotrophs isolated from a freshwater creek and the deep terrestrial subsurface.</title>
        <authorList>
            <person name="Abin C."/>
            <person name="Sankaranarayanan K."/>
            <person name="Garner C."/>
            <person name="Sindelar R."/>
            <person name="Kotary K."/>
            <person name="Garner R."/>
            <person name="Barclay S."/>
            <person name="Lawson P."/>
            <person name="Krumholz L."/>
        </authorList>
    </citation>
    <scope>NUCLEOTIDE SEQUENCE [LARGE SCALE GENOMIC DNA]</scope>
    <source>
        <strain evidence="6 7">SURF-2</strain>
    </source>
</reference>
<evidence type="ECO:0000256" key="4">
    <source>
        <dbReference type="RuleBase" id="RU003495"/>
    </source>
</evidence>
<sequence length="174" mass="19234">MFASVERYWRRFARPFGRFISQTVLVILIAGCASEPPLPPSPERAEVPDYDKQASYNKPYVVKGKTYYPLLSATGYRMRGVASWYGAESGRLTAMGSRFNPNQLTAAHRTLPLPCRVKVTNLRNGRSIAVTVNDRGPFHDARLIDLSHAAAKKLGVKGLAEVEVEYMDQSAAGS</sequence>
<comment type="caution">
    <text evidence="6">The sequence shown here is derived from an EMBL/GenBank/DDBJ whole genome shotgun (WGS) entry which is preliminary data.</text>
</comment>
<dbReference type="Proteomes" id="UP001524499">
    <property type="component" value="Unassembled WGS sequence"/>
</dbReference>
<dbReference type="EMBL" id="JANIBJ010000033">
    <property type="protein sequence ID" value="MCQ8105621.1"/>
    <property type="molecule type" value="Genomic_DNA"/>
</dbReference>
<dbReference type="Pfam" id="PF03330">
    <property type="entry name" value="DPBB_1"/>
    <property type="match status" value="1"/>
</dbReference>
<evidence type="ECO:0000256" key="3">
    <source>
        <dbReference type="HAMAP-Rule" id="MF_02071"/>
    </source>
</evidence>
<comment type="subcellular location">
    <subcellularLocation>
        <location evidence="3">Cell membrane</location>
        <topology evidence="3">Lipid-anchor</topology>
    </subcellularLocation>
</comment>
<keyword evidence="3" id="KW-0564">Palmitate</keyword>
<keyword evidence="1 3" id="KW-0456">Lyase</keyword>
<organism evidence="6 7">
    <name type="scientific">Methylomonas subterranea</name>
    <dbReference type="NCBI Taxonomy" id="2952225"/>
    <lineage>
        <taxon>Bacteria</taxon>
        <taxon>Pseudomonadati</taxon>
        <taxon>Pseudomonadota</taxon>
        <taxon>Gammaproteobacteria</taxon>
        <taxon>Methylococcales</taxon>
        <taxon>Methylococcaceae</taxon>
        <taxon>Methylomonas</taxon>
    </lineage>
</organism>
<evidence type="ECO:0000313" key="6">
    <source>
        <dbReference type="EMBL" id="MCQ8105621.1"/>
    </source>
</evidence>
<dbReference type="Gene3D" id="2.40.40.10">
    <property type="entry name" value="RlpA-like domain"/>
    <property type="match status" value="1"/>
</dbReference>
<protein>
    <recommendedName>
        <fullName evidence="3">Endolytic peptidoglycan transglycosylase RlpA</fullName>
        <ecNumber evidence="3">4.2.2.-</ecNumber>
    </recommendedName>
</protein>
<dbReference type="InterPro" id="IPR009009">
    <property type="entry name" value="RlpA-like_DPBB"/>
</dbReference>
<dbReference type="InterPro" id="IPR036908">
    <property type="entry name" value="RlpA-like_sf"/>
</dbReference>
<name>A0ABT1TJG9_9GAMM</name>
<dbReference type="PROSITE" id="PS51257">
    <property type="entry name" value="PROKAR_LIPOPROTEIN"/>
    <property type="match status" value="1"/>
</dbReference>
<feature type="domain" description="RlpA-like protein double-psi beta-barrel" evidence="5">
    <location>
        <begin position="79"/>
        <end position="166"/>
    </location>
</feature>
<evidence type="ECO:0000256" key="2">
    <source>
        <dbReference type="ARBA" id="ARBA00023316"/>
    </source>
</evidence>